<gene>
    <name evidence="2" type="ORF">RGQ15_10280</name>
</gene>
<organism evidence="2 3">
    <name type="scientific">Paracoccus aurantius</name>
    <dbReference type="NCBI Taxonomy" id="3073814"/>
    <lineage>
        <taxon>Bacteria</taxon>
        <taxon>Pseudomonadati</taxon>
        <taxon>Pseudomonadota</taxon>
        <taxon>Alphaproteobacteria</taxon>
        <taxon>Rhodobacterales</taxon>
        <taxon>Paracoccaceae</taxon>
        <taxon>Paracoccus</taxon>
    </lineage>
</organism>
<proteinExistence type="predicted"/>
<sequence length="122" mass="13952">MVQKTLNFENLHQAVQYLADQISKLSERLDKAETEVLAARTVLSWMIKVDDAREGTTRAMLEDMLSQWKSVVFSRDEEVDEPVAFRERLENISQEIQKIIAENAAPRPALKVIDGDKREPPA</sequence>
<evidence type="ECO:0000256" key="1">
    <source>
        <dbReference type="SAM" id="Coils"/>
    </source>
</evidence>
<keyword evidence="1" id="KW-0175">Coiled coil</keyword>
<protein>
    <submittedName>
        <fullName evidence="2">Uncharacterized protein</fullName>
    </submittedName>
</protein>
<name>A0ABU2HSD6_9RHOB</name>
<comment type="caution">
    <text evidence="2">The sequence shown here is derived from an EMBL/GenBank/DDBJ whole genome shotgun (WGS) entry which is preliminary data.</text>
</comment>
<reference evidence="3" key="1">
    <citation type="submission" date="2023-07" db="EMBL/GenBank/DDBJ databases">
        <title>Paracoccus sp. MBLB3053 whole genome sequence.</title>
        <authorList>
            <person name="Hwang C.Y."/>
            <person name="Cho E.-S."/>
            <person name="Seo M.-J."/>
        </authorList>
    </citation>
    <scope>NUCLEOTIDE SEQUENCE [LARGE SCALE GENOMIC DNA]</scope>
    <source>
        <strain evidence="3">MBLB3053</strain>
    </source>
</reference>
<keyword evidence="3" id="KW-1185">Reference proteome</keyword>
<evidence type="ECO:0000313" key="3">
    <source>
        <dbReference type="Proteomes" id="UP001269144"/>
    </source>
</evidence>
<feature type="coiled-coil region" evidence="1">
    <location>
        <begin position="15"/>
        <end position="42"/>
    </location>
</feature>
<dbReference type="EMBL" id="JAVQLW010000001">
    <property type="protein sequence ID" value="MDS9467952.1"/>
    <property type="molecule type" value="Genomic_DNA"/>
</dbReference>
<dbReference type="Proteomes" id="UP001269144">
    <property type="component" value="Unassembled WGS sequence"/>
</dbReference>
<evidence type="ECO:0000313" key="2">
    <source>
        <dbReference type="EMBL" id="MDS9467952.1"/>
    </source>
</evidence>
<dbReference type="RefSeq" id="WP_311160127.1">
    <property type="nucleotide sequence ID" value="NZ_JAVQLW010000001.1"/>
</dbReference>
<accession>A0ABU2HSD6</accession>